<comment type="caution">
    <text evidence="2">The sequence shown here is derived from an EMBL/GenBank/DDBJ whole genome shotgun (WGS) entry which is preliminary data.</text>
</comment>
<evidence type="ECO:0000313" key="2">
    <source>
        <dbReference type="EMBL" id="KAI9549488.1"/>
    </source>
</evidence>
<feature type="compositionally biased region" description="Polar residues" evidence="1">
    <location>
        <begin position="819"/>
        <end position="828"/>
    </location>
</feature>
<feature type="region of interest" description="Disordered" evidence="1">
    <location>
        <begin position="819"/>
        <end position="906"/>
    </location>
</feature>
<feature type="region of interest" description="Disordered" evidence="1">
    <location>
        <begin position="488"/>
        <end position="519"/>
    </location>
</feature>
<feature type="region of interest" description="Disordered" evidence="1">
    <location>
        <begin position="119"/>
        <end position="194"/>
    </location>
</feature>
<reference evidence="2" key="1">
    <citation type="submission" date="2022-05" db="EMBL/GenBank/DDBJ databases">
        <title>A multi-omics perspective on studying reproductive biology in Daphnia sinensis.</title>
        <authorList>
            <person name="Jia J."/>
        </authorList>
    </citation>
    <scope>NUCLEOTIDE SEQUENCE</scope>
    <source>
        <strain evidence="2">WSL</strain>
    </source>
</reference>
<protein>
    <submittedName>
        <fullName evidence="2">Uncharacterized protein</fullName>
    </submittedName>
</protein>
<dbReference type="EMBL" id="WJBH02000296">
    <property type="protein sequence ID" value="KAI9549488.1"/>
    <property type="molecule type" value="Genomic_DNA"/>
</dbReference>
<dbReference type="Proteomes" id="UP000820818">
    <property type="component" value="Unassembled WGS sequence"/>
</dbReference>
<keyword evidence="3" id="KW-1185">Reference proteome</keyword>
<feature type="compositionally biased region" description="Basic and acidic residues" evidence="1">
    <location>
        <begin position="500"/>
        <end position="518"/>
    </location>
</feature>
<evidence type="ECO:0000313" key="3">
    <source>
        <dbReference type="Proteomes" id="UP000820818"/>
    </source>
</evidence>
<organism evidence="2 3">
    <name type="scientific">Daphnia sinensis</name>
    <dbReference type="NCBI Taxonomy" id="1820382"/>
    <lineage>
        <taxon>Eukaryota</taxon>
        <taxon>Metazoa</taxon>
        <taxon>Ecdysozoa</taxon>
        <taxon>Arthropoda</taxon>
        <taxon>Crustacea</taxon>
        <taxon>Branchiopoda</taxon>
        <taxon>Diplostraca</taxon>
        <taxon>Cladocera</taxon>
        <taxon>Anomopoda</taxon>
        <taxon>Daphniidae</taxon>
        <taxon>Daphnia</taxon>
        <taxon>Daphnia similis group</taxon>
    </lineage>
</organism>
<gene>
    <name evidence="2" type="ORF">GHT06_001888</name>
</gene>
<feature type="compositionally biased region" description="Polar residues" evidence="1">
    <location>
        <begin position="163"/>
        <end position="179"/>
    </location>
</feature>
<feature type="compositionally biased region" description="Basic and acidic residues" evidence="1">
    <location>
        <begin position="888"/>
        <end position="906"/>
    </location>
</feature>
<sequence length="906" mass="100419">MAVYAEITALMAERQVAFNDALERINELKAKVAAVDQNSDTALSEMEKLNTEYTAAARSFNSRADSDYNSYKSIINDRTDPDATESVAAWRNQTGDLQVITSQIGEFKRKLNSDIIALREKASKNPESPDSKTDEAAKNNNPKDDDEKTETDDGGAKVATTEPVKNSTDSKSVSKSENTVEIVGTRPKKITSDQMAQGDIIPGKRTYNPLSQLSSYNYILSLYMVTPDVINAFTLRGRKELNLSSVTGENGIYLIAQSGGKPAGVSTAKELENDIYIDNLKFESPLGAVYWKGPTFSSGKLIEFQIIEPYGSSFPNRLAAAAAALKKNYKGSSDYASNSGGVMRQYFIMSISFFGYDSSGELIKSDRYASIDTGREGNATSVFDKYLDLYISNMNYRLDGRTTVYNVQTAGVDASAAYGVKWGRLNSPYTLTAATVGDAITQLTDNLSKEEEKRNELGKDKMEKTEYSIIFESDTIKKSKLIDEKQFKSKDNSGTSGVKKSADSTEAASEKAGPDKTQRKISLQSNISVLQAIQNIIIRSEYITKAFASLNTDDLTAEDVKMSESKRTPTEELKWFTIQPSVIIKGRDKVRNDWTYDIRYIIKEYAIPYVTPPFNELVKSKVGMFKSYDYWYTGKNTEILSFEHDVNNAWINAMLIASDQQEDTNKQDVPRHMIKEKGDSSIAVDKTAQAVNIVQTSLYTPGTFSNVRFTVMGDPDFIFSNAELNLSPEITKDSNTVNPSSSQQFCRIKFNTTEDYVLSDGLMKPNPVTFFTKKILPDQKSSRGDDQIWVRLDSVTHSFSGGKFTQELRGAQIEFDWKTTSNGKSSNASERDEVSSTEDRGSIPKTETQPVVAPTGASNAAKPTTKADDDAMPKANYSNEGRNYMGPSEREESSQKTDAKNRQSSD</sequence>
<dbReference type="AlphaFoldDB" id="A0AAD5KTI6"/>
<feature type="compositionally biased region" description="Basic and acidic residues" evidence="1">
    <location>
        <begin position="119"/>
        <end position="146"/>
    </location>
</feature>
<proteinExistence type="predicted"/>
<evidence type="ECO:0000256" key="1">
    <source>
        <dbReference type="SAM" id="MobiDB-lite"/>
    </source>
</evidence>
<name>A0AAD5KTI6_9CRUS</name>
<feature type="compositionally biased region" description="Basic and acidic residues" evidence="1">
    <location>
        <begin position="829"/>
        <end position="842"/>
    </location>
</feature>
<accession>A0AAD5KTI6</accession>